<dbReference type="AlphaFoldDB" id="A0A8J7HQL9"/>
<dbReference type="EMBL" id="JAECZC010000008">
    <property type="protein sequence ID" value="MBH8561873.1"/>
    <property type="molecule type" value="Genomic_DNA"/>
</dbReference>
<name>A0A8J7HQL9_9NOST</name>
<evidence type="ECO:0000313" key="1">
    <source>
        <dbReference type="EMBL" id="MBH8561873.1"/>
    </source>
</evidence>
<proteinExistence type="predicted"/>
<dbReference type="RefSeq" id="WP_198123872.1">
    <property type="nucleotide sequence ID" value="NZ_JAECZC010000008.1"/>
</dbReference>
<sequence length="66" mass="7564">MFTSSELKSADTISSEDAKLFVNNLYQTIDNNIFDPTFKNELRQQNLKALVAQVEAQPTWSRLKLT</sequence>
<comment type="caution">
    <text evidence="1">The sequence shown here is derived from an EMBL/GenBank/DDBJ whole genome shotgun (WGS) entry which is preliminary data.</text>
</comment>
<keyword evidence="2" id="KW-1185">Reference proteome</keyword>
<accession>A0A8J7HQL9</accession>
<protein>
    <submittedName>
        <fullName evidence="1">Uncharacterized protein</fullName>
    </submittedName>
</protein>
<gene>
    <name evidence="1" type="ORF">I8748_06740</name>
</gene>
<organism evidence="1 2">
    <name type="scientific">Amazonocrinis nigriterrae CENA67</name>
    <dbReference type="NCBI Taxonomy" id="2794033"/>
    <lineage>
        <taxon>Bacteria</taxon>
        <taxon>Bacillati</taxon>
        <taxon>Cyanobacteriota</taxon>
        <taxon>Cyanophyceae</taxon>
        <taxon>Nostocales</taxon>
        <taxon>Nostocaceae</taxon>
        <taxon>Amazonocrinis</taxon>
        <taxon>Amazonocrinis nigriterrae</taxon>
    </lineage>
</organism>
<evidence type="ECO:0000313" key="2">
    <source>
        <dbReference type="Proteomes" id="UP000632766"/>
    </source>
</evidence>
<reference evidence="1 2" key="1">
    <citation type="journal article" date="2021" name="Int. J. Syst. Evol. Microbiol.">
        <title>Amazonocrinis nigriterrae gen. nov., sp. nov., Atlanticothrix silvestris gen. nov., sp. nov. and Dendronalium phyllosphericum gen. nov., sp. nov., nostocacean cyanobacteria from Brazilian environments.</title>
        <authorList>
            <person name="Alvarenga D.O."/>
            <person name="Andreote A.P.D."/>
            <person name="Branco L.H.Z."/>
            <person name="Delbaje E."/>
            <person name="Cruz R.B."/>
            <person name="Varani A.M."/>
            <person name="Fiore M.F."/>
        </authorList>
    </citation>
    <scope>NUCLEOTIDE SEQUENCE [LARGE SCALE GENOMIC DNA]</scope>
    <source>
        <strain evidence="1 2">CENA67</strain>
    </source>
</reference>
<dbReference type="Proteomes" id="UP000632766">
    <property type="component" value="Unassembled WGS sequence"/>
</dbReference>